<sequence length="536" mass="61773">MKILIVDDEIAIHEQLKLCIPTTELGWTIVGDALDGEEACLLVKRYQPDIIITDIKMPLLDGLSFMEWLKENQFAGKVIVLSGYGDFSYSRPAFLLDAFDYLLKPLQEAELLRTLVKAVEELARDSNRIVEQINEKAVLNQGIVLMRDELMTQIIGGKIKDEIEIFVRAEQLFISMPESKYIVMVIHLVDLDEHIQDRYRGDRSIFYFAARNILEESILEYGGIVFRNLQKSGEYVLVIEEKGAFFDPIKRARSIHLSLTTCLRVKALIGISSVKQSLSTLAAAYFEGVHAIETIRFGEQETIVRFGEERSQLGSSGDQKEWKDLQILLEFLVKTGSIDSETSFMMKFEEAMHHQSIVKMSRQDFKQAVNMLIDTLDQVAHQSENILYWLQEARSSVQEWNVKQVQLLLRNSMGQLLKRLTKNQKTKTGKQLIYRVKQYVEENYQDVSLEGISQQFYLNKNYFCSIFKSVTGENFSDYLTRVRMEQAKLLLANSGLTTYEIAEKVGYQDQRYFSKVFRKTTGMLPKQFRAQPPSDI</sequence>
<dbReference type="PRINTS" id="PR00032">
    <property type="entry name" value="HTHARAC"/>
</dbReference>
<keyword evidence="6" id="KW-0238">DNA-binding</keyword>
<keyword evidence="5" id="KW-0805">Transcription regulation</keyword>
<reference evidence="12" key="1">
    <citation type="journal article" date="2019" name="Int. J. Syst. Evol. Microbiol.">
        <title>The Global Catalogue of Microorganisms (GCM) 10K type strain sequencing project: providing services to taxonomists for standard genome sequencing and annotation.</title>
        <authorList>
            <consortium name="The Broad Institute Genomics Platform"/>
            <consortium name="The Broad Institute Genome Sequencing Center for Infectious Disease"/>
            <person name="Wu L."/>
            <person name="Ma J."/>
        </authorList>
    </citation>
    <scope>NUCLEOTIDE SEQUENCE [LARGE SCALE GENOMIC DNA]</scope>
    <source>
        <strain evidence="12">CGMCC 1.15043</strain>
    </source>
</reference>
<evidence type="ECO:0000256" key="2">
    <source>
        <dbReference type="ARBA" id="ARBA00022490"/>
    </source>
</evidence>
<dbReference type="InterPro" id="IPR011006">
    <property type="entry name" value="CheY-like_superfamily"/>
</dbReference>
<dbReference type="InterPro" id="IPR018060">
    <property type="entry name" value="HTH_AraC"/>
</dbReference>
<organism evidence="11 12">
    <name type="scientific">Paenibacillus marchantiophytorum</name>
    <dbReference type="NCBI Taxonomy" id="1619310"/>
    <lineage>
        <taxon>Bacteria</taxon>
        <taxon>Bacillati</taxon>
        <taxon>Bacillota</taxon>
        <taxon>Bacilli</taxon>
        <taxon>Bacillales</taxon>
        <taxon>Paenibacillaceae</taxon>
        <taxon>Paenibacillus</taxon>
    </lineage>
</organism>
<proteinExistence type="predicted"/>
<dbReference type="Gene3D" id="3.40.50.2300">
    <property type="match status" value="1"/>
</dbReference>
<keyword evidence="2" id="KW-0963">Cytoplasm</keyword>
<dbReference type="Pfam" id="PF12833">
    <property type="entry name" value="HTH_18"/>
    <property type="match status" value="1"/>
</dbReference>
<comment type="caution">
    <text evidence="11">The sequence shown here is derived from an EMBL/GenBank/DDBJ whole genome shotgun (WGS) entry which is preliminary data.</text>
</comment>
<name>A0ABQ2BV27_9BACL</name>
<dbReference type="PANTHER" id="PTHR42713:SF3">
    <property type="entry name" value="TRANSCRIPTIONAL REGULATORY PROTEIN HPTR"/>
    <property type="match status" value="1"/>
</dbReference>
<evidence type="ECO:0000259" key="9">
    <source>
        <dbReference type="PROSITE" id="PS01124"/>
    </source>
</evidence>
<evidence type="ECO:0000313" key="11">
    <source>
        <dbReference type="EMBL" id="GGI46541.1"/>
    </source>
</evidence>
<feature type="domain" description="Response regulatory" evidence="10">
    <location>
        <begin position="2"/>
        <end position="119"/>
    </location>
</feature>
<gene>
    <name evidence="11" type="ORF">GCM10008018_17610</name>
</gene>
<dbReference type="Proteomes" id="UP000615455">
    <property type="component" value="Unassembled WGS sequence"/>
</dbReference>
<evidence type="ECO:0000256" key="7">
    <source>
        <dbReference type="ARBA" id="ARBA00023163"/>
    </source>
</evidence>
<accession>A0ABQ2BV27</accession>
<evidence type="ECO:0000256" key="3">
    <source>
        <dbReference type="ARBA" id="ARBA00022553"/>
    </source>
</evidence>
<evidence type="ECO:0000313" key="12">
    <source>
        <dbReference type="Proteomes" id="UP000615455"/>
    </source>
</evidence>
<evidence type="ECO:0000256" key="1">
    <source>
        <dbReference type="ARBA" id="ARBA00004496"/>
    </source>
</evidence>
<dbReference type="CDD" id="cd17536">
    <property type="entry name" value="REC_YesN-like"/>
    <property type="match status" value="1"/>
</dbReference>
<evidence type="ECO:0000256" key="4">
    <source>
        <dbReference type="ARBA" id="ARBA00023012"/>
    </source>
</evidence>
<dbReference type="EMBL" id="BMHE01000006">
    <property type="protein sequence ID" value="GGI46541.1"/>
    <property type="molecule type" value="Genomic_DNA"/>
</dbReference>
<evidence type="ECO:0000256" key="5">
    <source>
        <dbReference type="ARBA" id="ARBA00023015"/>
    </source>
</evidence>
<dbReference type="SMART" id="SM00448">
    <property type="entry name" value="REC"/>
    <property type="match status" value="1"/>
</dbReference>
<dbReference type="SUPFAM" id="SSF52172">
    <property type="entry name" value="CheY-like"/>
    <property type="match status" value="1"/>
</dbReference>
<dbReference type="SUPFAM" id="SSF46689">
    <property type="entry name" value="Homeodomain-like"/>
    <property type="match status" value="1"/>
</dbReference>
<evidence type="ECO:0000259" key="10">
    <source>
        <dbReference type="PROSITE" id="PS50110"/>
    </source>
</evidence>
<feature type="domain" description="HTH araC/xylS-type" evidence="9">
    <location>
        <begin position="434"/>
        <end position="531"/>
    </location>
</feature>
<keyword evidence="4" id="KW-0902">Two-component regulatory system</keyword>
<dbReference type="InterPro" id="IPR020449">
    <property type="entry name" value="Tscrpt_reg_AraC-type_HTH"/>
</dbReference>
<dbReference type="SMART" id="SM00342">
    <property type="entry name" value="HTH_ARAC"/>
    <property type="match status" value="1"/>
</dbReference>
<keyword evidence="3 8" id="KW-0597">Phosphoprotein</keyword>
<evidence type="ECO:0000256" key="6">
    <source>
        <dbReference type="ARBA" id="ARBA00023125"/>
    </source>
</evidence>
<keyword evidence="7" id="KW-0804">Transcription</keyword>
<comment type="subcellular location">
    <subcellularLocation>
        <location evidence="1">Cytoplasm</location>
    </subcellularLocation>
</comment>
<dbReference type="Pfam" id="PF00072">
    <property type="entry name" value="Response_reg"/>
    <property type="match status" value="1"/>
</dbReference>
<dbReference type="PROSITE" id="PS01124">
    <property type="entry name" value="HTH_ARAC_FAMILY_2"/>
    <property type="match status" value="1"/>
</dbReference>
<feature type="modified residue" description="4-aspartylphosphate" evidence="8">
    <location>
        <position position="54"/>
    </location>
</feature>
<dbReference type="Gene3D" id="1.10.10.60">
    <property type="entry name" value="Homeodomain-like"/>
    <property type="match status" value="2"/>
</dbReference>
<dbReference type="InterPro" id="IPR001789">
    <property type="entry name" value="Sig_transdc_resp-reg_receiver"/>
</dbReference>
<dbReference type="InterPro" id="IPR051552">
    <property type="entry name" value="HptR"/>
</dbReference>
<dbReference type="InterPro" id="IPR009057">
    <property type="entry name" value="Homeodomain-like_sf"/>
</dbReference>
<keyword evidence="12" id="KW-1185">Reference proteome</keyword>
<evidence type="ECO:0000256" key="8">
    <source>
        <dbReference type="PROSITE-ProRule" id="PRU00169"/>
    </source>
</evidence>
<dbReference type="RefSeq" id="WP_189010380.1">
    <property type="nucleotide sequence ID" value="NZ_BMHE01000006.1"/>
</dbReference>
<protein>
    <submittedName>
        <fullName evidence="11">AraC family transcriptional regulator</fullName>
    </submittedName>
</protein>
<dbReference type="PANTHER" id="PTHR42713">
    <property type="entry name" value="HISTIDINE KINASE-RELATED"/>
    <property type="match status" value="1"/>
</dbReference>
<dbReference type="PROSITE" id="PS50110">
    <property type="entry name" value="RESPONSE_REGULATORY"/>
    <property type="match status" value="1"/>
</dbReference>